<evidence type="ECO:0000313" key="3">
    <source>
        <dbReference type="Proteomes" id="UP000287651"/>
    </source>
</evidence>
<evidence type="ECO:0000313" key="2">
    <source>
        <dbReference type="EMBL" id="RRT75368.1"/>
    </source>
</evidence>
<name>A0A427AGK4_ENSVE</name>
<gene>
    <name evidence="2" type="ORF">B296_00025649</name>
</gene>
<dbReference type="Proteomes" id="UP000287651">
    <property type="component" value="Unassembled WGS sequence"/>
</dbReference>
<evidence type="ECO:0000256" key="1">
    <source>
        <dbReference type="SAM" id="MobiDB-lite"/>
    </source>
</evidence>
<organism evidence="2 3">
    <name type="scientific">Ensete ventricosum</name>
    <name type="common">Abyssinian banana</name>
    <name type="synonym">Musa ensete</name>
    <dbReference type="NCBI Taxonomy" id="4639"/>
    <lineage>
        <taxon>Eukaryota</taxon>
        <taxon>Viridiplantae</taxon>
        <taxon>Streptophyta</taxon>
        <taxon>Embryophyta</taxon>
        <taxon>Tracheophyta</taxon>
        <taxon>Spermatophyta</taxon>
        <taxon>Magnoliopsida</taxon>
        <taxon>Liliopsida</taxon>
        <taxon>Zingiberales</taxon>
        <taxon>Musaceae</taxon>
        <taxon>Ensete</taxon>
    </lineage>
</organism>
<dbReference type="EMBL" id="AMZH03002498">
    <property type="protein sequence ID" value="RRT75368.1"/>
    <property type="molecule type" value="Genomic_DNA"/>
</dbReference>
<feature type="compositionally biased region" description="Basic and acidic residues" evidence="1">
    <location>
        <begin position="21"/>
        <end position="30"/>
    </location>
</feature>
<protein>
    <submittedName>
        <fullName evidence="2">Uncharacterized protein</fullName>
    </submittedName>
</protein>
<feature type="region of interest" description="Disordered" evidence="1">
    <location>
        <begin position="1"/>
        <end position="30"/>
    </location>
</feature>
<reference evidence="2 3" key="1">
    <citation type="journal article" date="2014" name="Agronomy (Basel)">
        <title>A Draft Genome Sequence for Ensete ventricosum, the Drought-Tolerant Tree Against Hunger.</title>
        <authorList>
            <person name="Harrison J."/>
            <person name="Moore K.A."/>
            <person name="Paszkiewicz K."/>
            <person name="Jones T."/>
            <person name="Grant M."/>
            <person name="Ambacheew D."/>
            <person name="Muzemil S."/>
            <person name="Studholme D.J."/>
        </authorList>
    </citation>
    <scope>NUCLEOTIDE SEQUENCE [LARGE SCALE GENOMIC DNA]</scope>
</reference>
<comment type="caution">
    <text evidence="2">The sequence shown here is derived from an EMBL/GenBank/DDBJ whole genome shotgun (WGS) entry which is preliminary data.</text>
</comment>
<accession>A0A427AGK4</accession>
<dbReference type="AlphaFoldDB" id="A0A427AGK4"/>
<proteinExistence type="predicted"/>
<sequence>MLRPHRLRQEGDDIPSVASGERQERAATDWDRRRRAATDLRVLPFLIPLLPSLSADIVRYGRRRSKSRWNSPNQRYRLVAGGPHTDLLANQYVPPSTSGTIRYCRPYIGGIIFPTIIDPSLLSLFPYLRHSFPPPWCTNPTIAPYL</sequence>